<organism evidence="1 2">
    <name type="scientific">Campylobacter concisus</name>
    <dbReference type="NCBI Taxonomy" id="199"/>
    <lineage>
        <taxon>Bacteria</taxon>
        <taxon>Pseudomonadati</taxon>
        <taxon>Campylobacterota</taxon>
        <taxon>Epsilonproteobacteria</taxon>
        <taxon>Campylobacterales</taxon>
        <taxon>Campylobacteraceae</taxon>
        <taxon>Campylobacter</taxon>
    </lineage>
</organism>
<proteinExistence type="predicted"/>
<dbReference type="EMBL" id="CP049266">
    <property type="protein sequence ID" value="QPH91330.1"/>
    <property type="molecule type" value="Genomic_DNA"/>
</dbReference>
<gene>
    <name evidence="1" type="ORF">CVT01_01920</name>
</gene>
<accession>A0A7S9RGG4</accession>
<evidence type="ECO:0000313" key="2">
    <source>
        <dbReference type="Proteomes" id="UP000594404"/>
    </source>
</evidence>
<dbReference type="Proteomes" id="UP000594404">
    <property type="component" value="Chromosome"/>
</dbReference>
<reference evidence="1 2" key="1">
    <citation type="journal article" date="2018" name="Emerg. Microbes Infect.">
        <title>Genomic analysis of oral Campylobacter concisus strains identified a potential bacterial molecular marker associated with active Crohn's disease.</title>
        <authorList>
            <person name="Liu F."/>
            <person name="Ma R."/>
            <person name="Tay C.Y.A."/>
            <person name="Octavia S."/>
            <person name="Lan R."/>
            <person name="Chung H.K.L."/>
            <person name="Riordan S.M."/>
            <person name="Grimm M.C."/>
            <person name="Leong R.W."/>
            <person name="Tanaka M.M."/>
            <person name="Connor S."/>
            <person name="Zhang L."/>
        </authorList>
    </citation>
    <scope>NUCLEOTIDE SEQUENCE [LARGE SCALE GENOMIC DNA]</scope>
    <source>
        <strain evidence="1 2">P1CDO3</strain>
    </source>
</reference>
<name>A0A7S9RGG4_9BACT</name>
<dbReference type="RefSeq" id="WP_196377377.1">
    <property type="nucleotide sequence ID" value="NZ_CP049266.1"/>
</dbReference>
<dbReference type="AlphaFoldDB" id="A0A7S9RGG4"/>
<protein>
    <submittedName>
        <fullName evidence="1">Uncharacterized protein</fullName>
    </submittedName>
</protein>
<sequence>MPITPRNDATFKENLIDIIKLSYSADINKPFISDDKLLMGYSFSLKDDLDAICAQIYGANKAKVIEAVRKTITNTTAKTVVSKIDAEKLFNDINDAARAAYAKASGGAGSESLPEFKFSQDEQLNAILESKLKPLAADIQDKLRGSSLANLEEVKLTSSGTSQISKENVALLALLHISSKKNIDPALAKYIKSKSRFKAWFWLAHESFSGDNPHNLKLLRQKISAQFGLYESDENNRALSDSSSAASMERISFGECIDVFTHLNISKAMYVTKDKNGKEHKEDITHLEFIQKDEERSNSTASKCEGLFKPFAEKLNSLLSSETSNKFETENIYCVNLTSSSTSNASRINKLLKRREEELYKQEDMLILCPIKTATPIRIFQPKKSNFTIVLASQSEFDCSELNPKELNPSRPNYGKLNLCELILTDFKFDTYEKENNGASSDRDIKFKNAKTKSDSVILYKENDDGKDDKNKTKGACFTSIRQSSDEIEYKLEDGVVKMSHFKLPSSKDEYLNFNLLNFAKENNFTLRDDKDSAMFDMKLRLALGNNVVPTSTSSSSLALTLDNLIIENEKGEASDIDKVYLHHCGDKSIYESSSLVKNKDSDMKNSYRATFNIPIDRNDKKDTKLIVYSSDLSKIYDTKSIHAYTGTAIISIGYKDKSGGSYSYTNKVSLRDITDHIVNVVSDNEYPFKTNEEISLKAIYKQEKGSKRYKEVLWGYMVIKSIEYNEVSKSNPKDVVELKDQKGKEIAFKISDVIKKDHLDKLKQGGHTIVFFAYLEGEKDKFKYKSVYGKNHIRIDIKIPLYIKFKDDKLIIYEFEHAIKEKSFKANINFDSSLTDRDKNIKDGYYYINKNINQAQEVKIYEDENLNKTLNVKDEKNRQTLNNVYGIYVNENSANSQILDSIISKDKKYGINLLSKDNMDSFISSFNESKSITRVDSGMWVDGDREVGVKAEIELCNCEKLYADKFKVTKLYESYGPIYRGKISLKNYTYWDDLITSNQVTEDEKNILIAMSENEGNLDAVQSYDSEVLSAGAMQKTVKSTGRGEFSKQLAKFRDKHPKLYITHAMNCGWKVVGKDSDATIYYSNSLLTYGNDITGEELKAIIRKDCNVKNYGKSTYNKPLAAIVKLISLKEFQELQVLDFIDRLHEAENKKLIINGKNFAIKDFVTTKFGRALILDQSVNRPNNVSTNFKTALDNFFADHPKVNKDPTTWKTNHVMYENTLLEYYRDARVQMTDNIKRFNNLKDKLYENN</sequence>
<evidence type="ECO:0000313" key="1">
    <source>
        <dbReference type="EMBL" id="QPH91330.1"/>
    </source>
</evidence>